<feature type="compositionally biased region" description="Gly residues" evidence="1">
    <location>
        <begin position="866"/>
        <end position="876"/>
    </location>
</feature>
<feature type="region of interest" description="Disordered" evidence="1">
    <location>
        <begin position="60"/>
        <end position="82"/>
    </location>
</feature>
<reference evidence="2 3" key="1">
    <citation type="journal article" date="2018" name="Plant J.">
        <title>Genome sequences of Chlorella sorokiniana UTEX 1602 and Micractinium conductrix SAG 241.80: implications to maltose excretion by a green alga.</title>
        <authorList>
            <person name="Arriola M.B."/>
            <person name="Velmurugan N."/>
            <person name="Zhang Y."/>
            <person name="Plunkett M.H."/>
            <person name="Hondzo H."/>
            <person name="Barney B.M."/>
        </authorList>
    </citation>
    <scope>NUCLEOTIDE SEQUENCE [LARGE SCALE GENOMIC DNA]</scope>
    <source>
        <strain evidence="3">UTEX 1602</strain>
    </source>
</reference>
<feature type="compositionally biased region" description="Low complexity" evidence="1">
    <location>
        <begin position="747"/>
        <end position="757"/>
    </location>
</feature>
<feature type="compositionally biased region" description="Low complexity" evidence="1">
    <location>
        <begin position="920"/>
        <end position="936"/>
    </location>
</feature>
<proteinExistence type="predicted"/>
<feature type="region of interest" description="Disordered" evidence="1">
    <location>
        <begin position="865"/>
        <end position="904"/>
    </location>
</feature>
<gene>
    <name evidence="2" type="ORF">C2E21_7090</name>
</gene>
<dbReference type="Proteomes" id="UP000239899">
    <property type="component" value="Unassembled WGS sequence"/>
</dbReference>
<evidence type="ECO:0000256" key="1">
    <source>
        <dbReference type="SAM" id="MobiDB-lite"/>
    </source>
</evidence>
<accession>A0A2P6TJ02</accession>
<dbReference type="PANTHER" id="PTHR34958:SF1">
    <property type="entry name" value="ARMADILLO-LIKE HELICAL DOMAIN-CONTAINING PROTEIN"/>
    <property type="match status" value="1"/>
</dbReference>
<dbReference type="OrthoDB" id="513405at2759"/>
<protein>
    <submittedName>
        <fullName evidence="2">Uncharacterized protein</fullName>
    </submittedName>
</protein>
<comment type="caution">
    <text evidence="2">The sequence shown here is derived from an EMBL/GenBank/DDBJ whole genome shotgun (WGS) entry which is preliminary data.</text>
</comment>
<evidence type="ECO:0000313" key="2">
    <source>
        <dbReference type="EMBL" id="PRW39231.1"/>
    </source>
</evidence>
<feature type="compositionally biased region" description="Low complexity" evidence="1">
    <location>
        <begin position="963"/>
        <end position="978"/>
    </location>
</feature>
<sequence length="1217" mass="125038">MLPGRQGSDFQGHEHGSAASWSIADDVFQARYQAGGSHIEGAWQPLPQLSLQLDAAAPSGCAAGGRSRTRQQQRRPTASAAAALPAEEPWLLAAAAYASEGGAWTAGRTATTRARMLFQYKPYSQQEPLVASEAEVAAVVEAVFGRWGNGPSAFEGETASLWDRPPASEAAFGLAAGGAPTGEVAAVVLVKLVMDMYVKAGPKAAFPLTLLLLQAPLLRGDPAVQARVFDVLYNLSVHGELLYDAAAEAVPEDAPALAEAVAELDQGDGSAAALNWKATVTAAFRATLAATIKAQHGQQAATRSSLDGRHGGGTLRSSLDGRTFNPRGSLEGRPLNNRGSFDARSSLRGNSSHAAGSGGGSDGEWPPLLGQRPPARSAATERFQQWLRLLLFQLMAALAASGSTAEGPWAAALSCLLHLGTHGGRVVRAYVEELPLSVVAALLQQSRTNRWSEQLHAWLVTLAANLLYVHSDGEAGEGAAAMYHTGRAGSVADSQRSGGTGGGGAGYAAYASGNNGELSWWAGSQLDPERLAAFGGMRQVLRCFREAPTALARRSMFAVLYDHVVSGQGSAGEDAWAPVLMQQPHSSEALALGAALLRMGAAEAVHPLFLAGISGTMQPLADAISTQMVALQASNRGRVVSVPAALVTECMECLEEMATADLQVPAALQEAVKHTLEAVTAPDAARSTLSSAESSAVWGALADCMRDPSDLGSRAGRGWLVQLLVAAAEHELARSSSPQGGEGGTAGTAAAQQQQKQQRQDGGEGGDGSASTPRLGGQRSQDSLAEAEASAAKVVASESATSVHSPPFDAQGSGWRALDCPEVVVGTLSLAVEWLLQAPQEARQGAMLRATELLLAFTLAPHRQQLGGGGSGGGPWRSGSGLQAPEGSAAAQEGGPATPLTSPAVRPAAAQLRLPTPLQLPSSPGFSAGASPLGGPLSPALQQRPLSPSMAALQAAAAAASSGAGGAQQAQQQAQHAQRPTTPRVSSLDRLQGAGEPSAVDIAAAAASVVAAADGAGIGSTAEQLEAAAAVAAEARATQLWSFLNGHATVPQELLRLVPPLLLRTLFEDLRPDASALQYEAMAAAGAGAPAARLARAADAALGVKAGVQADQPLWDARAAVLLLLMARCAADAAALRALGGAGFFSALLSEADARVRHYAAVFVLRQLMLRQPQQYRRALRGVVARAQAANDERLLASPYLQLKAMLGLGSVHLDAL</sequence>
<organism evidence="2 3">
    <name type="scientific">Chlorella sorokiniana</name>
    <name type="common">Freshwater green alga</name>
    <dbReference type="NCBI Taxonomy" id="3076"/>
    <lineage>
        <taxon>Eukaryota</taxon>
        <taxon>Viridiplantae</taxon>
        <taxon>Chlorophyta</taxon>
        <taxon>core chlorophytes</taxon>
        <taxon>Trebouxiophyceae</taxon>
        <taxon>Chlorellales</taxon>
        <taxon>Chlorellaceae</taxon>
        <taxon>Chlorella clade</taxon>
        <taxon>Chlorella</taxon>
    </lineage>
</organism>
<feature type="region of interest" description="Disordered" evidence="1">
    <location>
        <begin position="732"/>
        <end position="791"/>
    </location>
</feature>
<evidence type="ECO:0000313" key="3">
    <source>
        <dbReference type="Proteomes" id="UP000239899"/>
    </source>
</evidence>
<keyword evidence="3" id="KW-1185">Reference proteome</keyword>
<dbReference type="AlphaFoldDB" id="A0A2P6TJ02"/>
<name>A0A2P6TJ02_CHLSO</name>
<feature type="region of interest" description="Disordered" evidence="1">
    <location>
        <begin position="297"/>
        <end position="374"/>
    </location>
</feature>
<feature type="region of interest" description="Disordered" evidence="1">
    <location>
        <begin position="916"/>
        <end position="943"/>
    </location>
</feature>
<dbReference type="EMBL" id="LHPG02000014">
    <property type="protein sequence ID" value="PRW39231.1"/>
    <property type="molecule type" value="Genomic_DNA"/>
</dbReference>
<feature type="region of interest" description="Disordered" evidence="1">
    <location>
        <begin position="963"/>
        <end position="993"/>
    </location>
</feature>
<dbReference type="PANTHER" id="PTHR34958">
    <property type="entry name" value="CONDITIONAL LOSS-OF-GROWTH 1"/>
    <property type="match status" value="1"/>
</dbReference>